<dbReference type="Proteomes" id="UP000235220">
    <property type="component" value="Chromosome 3"/>
</dbReference>
<dbReference type="STRING" id="51240.A0A2I4GV01"/>
<dbReference type="Pfam" id="PF00462">
    <property type="entry name" value="Glutaredoxin"/>
    <property type="match status" value="1"/>
</dbReference>
<dbReference type="OrthoDB" id="418495at2759"/>
<dbReference type="InterPro" id="IPR002109">
    <property type="entry name" value="Glutaredoxin"/>
</dbReference>
<dbReference type="GO" id="GO:0005737">
    <property type="term" value="C:cytoplasm"/>
    <property type="evidence" value="ECO:0007669"/>
    <property type="project" value="UniProtKB-SubCell"/>
</dbReference>
<protein>
    <submittedName>
        <fullName evidence="7">Glutaredoxin-C9-like</fullName>
    </submittedName>
</protein>
<keyword evidence="4" id="KW-0676">Redox-active center</keyword>
<accession>A0A2I4GV01</accession>
<gene>
    <name evidence="7" type="primary">LOC109011102</name>
</gene>
<evidence type="ECO:0000313" key="7">
    <source>
        <dbReference type="RefSeq" id="XP_018847713.1"/>
    </source>
</evidence>
<dbReference type="CDD" id="cd03419">
    <property type="entry name" value="GRX_GRXh_1_2_like"/>
    <property type="match status" value="1"/>
</dbReference>
<dbReference type="SUPFAM" id="SSF52833">
    <property type="entry name" value="Thioredoxin-like"/>
    <property type="match status" value="1"/>
</dbReference>
<dbReference type="Gene3D" id="3.40.30.10">
    <property type="entry name" value="Glutaredoxin"/>
    <property type="match status" value="1"/>
</dbReference>
<organism evidence="6 7">
    <name type="scientific">Juglans regia</name>
    <name type="common">English walnut</name>
    <dbReference type="NCBI Taxonomy" id="51240"/>
    <lineage>
        <taxon>Eukaryota</taxon>
        <taxon>Viridiplantae</taxon>
        <taxon>Streptophyta</taxon>
        <taxon>Embryophyta</taxon>
        <taxon>Tracheophyta</taxon>
        <taxon>Spermatophyta</taxon>
        <taxon>Magnoliopsida</taxon>
        <taxon>eudicotyledons</taxon>
        <taxon>Gunneridae</taxon>
        <taxon>Pentapetalae</taxon>
        <taxon>rosids</taxon>
        <taxon>fabids</taxon>
        <taxon>Fagales</taxon>
        <taxon>Juglandaceae</taxon>
        <taxon>Juglans</taxon>
    </lineage>
</organism>
<evidence type="ECO:0000256" key="4">
    <source>
        <dbReference type="ARBA" id="ARBA00023284"/>
    </source>
</evidence>
<evidence type="ECO:0000256" key="2">
    <source>
        <dbReference type="ARBA" id="ARBA00007568"/>
    </source>
</evidence>
<dbReference type="AlphaFoldDB" id="A0A2I4GV01"/>
<comment type="subcellular location">
    <subcellularLocation>
        <location evidence="1">Cytoplasm</location>
    </subcellularLocation>
</comment>
<dbReference type="GeneID" id="109011102"/>
<feature type="domain" description="Glutaredoxin" evidence="5">
    <location>
        <begin position="44"/>
        <end position="107"/>
    </location>
</feature>
<dbReference type="InParanoid" id="A0A2I4GV01"/>
<dbReference type="PRINTS" id="PR00160">
    <property type="entry name" value="GLUTAREDOXIN"/>
</dbReference>
<dbReference type="InterPro" id="IPR036249">
    <property type="entry name" value="Thioredoxin-like_sf"/>
</dbReference>
<dbReference type="KEGG" id="jre:109011102"/>
<keyword evidence="6" id="KW-1185">Reference proteome</keyword>
<sequence>MQVAKKSGIQMVHGIAINSGAAASMKLGMSPYSLVRELAASNAVVVFSMSGCCMCTVAKQLLRGLGVGPLVIELDQHANGPEIEAVLYEVCQDDQQPIPAVFIGGKFLGGVESLMACHINGSLVPLLKDAGALWL</sequence>
<dbReference type="NCBIfam" id="TIGR02189">
    <property type="entry name" value="GlrX-like_plant"/>
    <property type="match status" value="1"/>
</dbReference>
<evidence type="ECO:0000256" key="1">
    <source>
        <dbReference type="ARBA" id="ARBA00004496"/>
    </source>
</evidence>
<proteinExistence type="inferred from homology"/>
<keyword evidence="3" id="KW-0963">Cytoplasm</keyword>
<dbReference type="InterPro" id="IPR014025">
    <property type="entry name" value="Glutaredoxin_subgr"/>
</dbReference>
<evidence type="ECO:0000313" key="6">
    <source>
        <dbReference type="Proteomes" id="UP000235220"/>
    </source>
</evidence>
<evidence type="ECO:0000259" key="5">
    <source>
        <dbReference type="Pfam" id="PF00462"/>
    </source>
</evidence>
<name>A0A2I4GV01_JUGRE</name>
<comment type="similarity">
    <text evidence="2">Belongs to the glutaredoxin family. CC-type subfamily.</text>
</comment>
<reference evidence="7" key="1">
    <citation type="submission" date="2025-08" db="UniProtKB">
        <authorList>
            <consortium name="RefSeq"/>
        </authorList>
    </citation>
    <scope>IDENTIFICATION</scope>
    <source>
        <tissue evidence="7">Leaves</tissue>
    </source>
</reference>
<dbReference type="PANTHER" id="PTHR10168">
    <property type="entry name" value="GLUTAREDOXIN"/>
    <property type="match status" value="1"/>
</dbReference>
<dbReference type="InterPro" id="IPR011905">
    <property type="entry name" value="GlrX-like_pln_2"/>
</dbReference>
<dbReference type="RefSeq" id="XP_018847713.1">
    <property type="nucleotide sequence ID" value="XM_018992168.2"/>
</dbReference>
<evidence type="ECO:0000256" key="3">
    <source>
        <dbReference type="ARBA" id="ARBA00022490"/>
    </source>
</evidence>
<dbReference type="PROSITE" id="PS51354">
    <property type="entry name" value="GLUTAREDOXIN_2"/>
    <property type="match status" value="1"/>
</dbReference>